<evidence type="ECO:0000313" key="1">
    <source>
        <dbReference type="EMBL" id="KAJ6256219.1"/>
    </source>
</evidence>
<protein>
    <submittedName>
        <fullName evidence="1">Uncharacterized protein</fullName>
    </submittedName>
</protein>
<keyword evidence="2" id="KW-1185">Reference proteome</keyword>
<dbReference type="AlphaFoldDB" id="A0AAD6IQX9"/>
<accession>A0AAD6IQX9</accession>
<gene>
    <name evidence="1" type="ORF">Dda_9054</name>
</gene>
<proteinExistence type="predicted"/>
<comment type="caution">
    <text evidence="1">The sequence shown here is derived from an EMBL/GenBank/DDBJ whole genome shotgun (WGS) entry which is preliminary data.</text>
</comment>
<reference evidence="1" key="1">
    <citation type="submission" date="2023-01" db="EMBL/GenBank/DDBJ databases">
        <title>The chitinases involved in constricting ring structure development in the nematode-trapping fungus Drechslerella dactyloides.</title>
        <authorList>
            <person name="Wang R."/>
            <person name="Zhang L."/>
            <person name="Tang P."/>
            <person name="Li S."/>
            <person name="Liang L."/>
        </authorList>
    </citation>
    <scope>NUCLEOTIDE SEQUENCE</scope>
    <source>
        <strain evidence="1">YMF1.00031</strain>
    </source>
</reference>
<evidence type="ECO:0000313" key="2">
    <source>
        <dbReference type="Proteomes" id="UP001221413"/>
    </source>
</evidence>
<dbReference type="EMBL" id="JAQGDS010000014">
    <property type="protein sequence ID" value="KAJ6256219.1"/>
    <property type="molecule type" value="Genomic_DNA"/>
</dbReference>
<name>A0AAD6IQX9_DREDA</name>
<sequence>MLAAWYDIRAKDPYDGEGPDGISGVHSEPENQQLYDEHLKLFETLNNFFHTGAIHTPAGKPTLYCSDEWAVLQDPETDQLRGDDGDYMFKPDDSKYLMKDDPNLKEELYNADGTRNDDSVYWVPDHTNYFIYRPGEKVNCEGMTSGYTSEAIGTVTICPITFNPPRTVIPNGGFPTVDSVKTLTLSPIV</sequence>
<dbReference type="Proteomes" id="UP001221413">
    <property type="component" value="Unassembled WGS sequence"/>
</dbReference>
<organism evidence="1 2">
    <name type="scientific">Drechslerella dactyloides</name>
    <name type="common">Nematode-trapping fungus</name>
    <name type="synonym">Arthrobotrys dactyloides</name>
    <dbReference type="NCBI Taxonomy" id="74499"/>
    <lineage>
        <taxon>Eukaryota</taxon>
        <taxon>Fungi</taxon>
        <taxon>Dikarya</taxon>
        <taxon>Ascomycota</taxon>
        <taxon>Pezizomycotina</taxon>
        <taxon>Orbiliomycetes</taxon>
        <taxon>Orbiliales</taxon>
        <taxon>Orbiliaceae</taxon>
        <taxon>Drechslerella</taxon>
    </lineage>
</organism>